<dbReference type="FunFam" id="2.60.40.1120:FF:000003">
    <property type="entry name" value="Outer membrane protein Omp121"/>
    <property type="match status" value="1"/>
</dbReference>
<protein>
    <submittedName>
        <fullName evidence="9">TonB-linked outer membrane protein, SusC/RagA family</fullName>
    </submittedName>
</protein>
<dbReference type="Pfam" id="PF07660">
    <property type="entry name" value="STN"/>
    <property type="match status" value="1"/>
</dbReference>
<evidence type="ECO:0000256" key="2">
    <source>
        <dbReference type="ARBA" id="ARBA00022448"/>
    </source>
</evidence>
<dbReference type="Pfam" id="PF07715">
    <property type="entry name" value="Plug"/>
    <property type="match status" value="1"/>
</dbReference>
<dbReference type="PROSITE" id="PS52016">
    <property type="entry name" value="TONB_DEPENDENT_REC_3"/>
    <property type="match status" value="1"/>
</dbReference>
<dbReference type="FunFam" id="2.170.130.10:FF:000003">
    <property type="entry name" value="SusC/RagA family TonB-linked outer membrane protein"/>
    <property type="match status" value="1"/>
</dbReference>
<gene>
    <name evidence="9" type="ORF">SAMN05660349_01058</name>
</gene>
<evidence type="ECO:0000313" key="9">
    <source>
        <dbReference type="EMBL" id="SKB41854.1"/>
    </source>
</evidence>
<evidence type="ECO:0000256" key="3">
    <source>
        <dbReference type="ARBA" id="ARBA00022452"/>
    </source>
</evidence>
<comment type="subcellular location">
    <subcellularLocation>
        <location evidence="1 7">Cell outer membrane</location>
        <topology evidence="1 7">Multi-pass membrane protein</topology>
    </subcellularLocation>
</comment>
<dbReference type="NCBIfam" id="TIGR04056">
    <property type="entry name" value="OMP_RagA_SusC"/>
    <property type="match status" value="1"/>
</dbReference>
<evidence type="ECO:0000256" key="1">
    <source>
        <dbReference type="ARBA" id="ARBA00004571"/>
    </source>
</evidence>
<dbReference type="InterPro" id="IPR039426">
    <property type="entry name" value="TonB-dep_rcpt-like"/>
</dbReference>
<dbReference type="Pfam" id="PF13715">
    <property type="entry name" value="CarbopepD_reg_2"/>
    <property type="match status" value="1"/>
</dbReference>
<dbReference type="Proteomes" id="UP000190852">
    <property type="component" value="Unassembled WGS sequence"/>
</dbReference>
<reference evidence="10" key="1">
    <citation type="submission" date="2017-02" db="EMBL/GenBank/DDBJ databases">
        <authorList>
            <person name="Varghese N."/>
            <person name="Submissions S."/>
        </authorList>
    </citation>
    <scope>NUCLEOTIDE SEQUENCE [LARGE SCALE GENOMIC DNA]</scope>
    <source>
        <strain evidence="10">DSM 24967</strain>
    </source>
</reference>
<dbReference type="SMART" id="SM00965">
    <property type="entry name" value="STN"/>
    <property type="match status" value="1"/>
</dbReference>
<dbReference type="Gene3D" id="2.170.130.10">
    <property type="entry name" value="TonB-dependent receptor, plug domain"/>
    <property type="match status" value="1"/>
</dbReference>
<organism evidence="9 10">
    <name type="scientific">Parabacteroides chartae</name>
    <dbReference type="NCBI Taxonomy" id="1037355"/>
    <lineage>
        <taxon>Bacteria</taxon>
        <taxon>Pseudomonadati</taxon>
        <taxon>Bacteroidota</taxon>
        <taxon>Bacteroidia</taxon>
        <taxon>Bacteroidales</taxon>
        <taxon>Tannerellaceae</taxon>
        <taxon>Parabacteroides</taxon>
    </lineage>
</organism>
<dbReference type="NCBIfam" id="TIGR04057">
    <property type="entry name" value="SusC_RagA_signa"/>
    <property type="match status" value="1"/>
</dbReference>
<dbReference type="Gene3D" id="2.60.40.1120">
    <property type="entry name" value="Carboxypeptidase-like, regulatory domain"/>
    <property type="match status" value="1"/>
</dbReference>
<comment type="similarity">
    <text evidence="7">Belongs to the TonB-dependent receptor family.</text>
</comment>
<dbReference type="SUPFAM" id="SSF49464">
    <property type="entry name" value="Carboxypeptidase regulatory domain-like"/>
    <property type="match status" value="1"/>
</dbReference>
<evidence type="ECO:0000313" key="10">
    <source>
        <dbReference type="Proteomes" id="UP000190852"/>
    </source>
</evidence>
<keyword evidence="4 7" id="KW-0812">Transmembrane</keyword>
<dbReference type="InterPro" id="IPR012910">
    <property type="entry name" value="Plug_dom"/>
</dbReference>
<dbReference type="InterPro" id="IPR023997">
    <property type="entry name" value="TonB-dep_OMP_SusC/RagA_CS"/>
</dbReference>
<evidence type="ECO:0000256" key="5">
    <source>
        <dbReference type="ARBA" id="ARBA00023136"/>
    </source>
</evidence>
<evidence type="ECO:0000256" key="6">
    <source>
        <dbReference type="ARBA" id="ARBA00023237"/>
    </source>
</evidence>
<evidence type="ECO:0000256" key="4">
    <source>
        <dbReference type="ARBA" id="ARBA00022692"/>
    </source>
</evidence>
<dbReference type="RefSeq" id="WP_079682712.1">
    <property type="nucleotide sequence ID" value="NZ_FUYQ01000005.1"/>
</dbReference>
<dbReference type="GO" id="GO:0009279">
    <property type="term" value="C:cell outer membrane"/>
    <property type="evidence" value="ECO:0007669"/>
    <property type="project" value="UniProtKB-SubCell"/>
</dbReference>
<feature type="domain" description="Secretin/TonB short N-terminal" evidence="8">
    <location>
        <begin position="66"/>
        <end position="117"/>
    </location>
</feature>
<evidence type="ECO:0000259" key="8">
    <source>
        <dbReference type="SMART" id="SM00965"/>
    </source>
</evidence>
<dbReference type="InterPro" id="IPR008969">
    <property type="entry name" value="CarboxyPept-like_regulatory"/>
</dbReference>
<keyword evidence="3 7" id="KW-1134">Transmembrane beta strand</keyword>
<keyword evidence="5 7" id="KW-0472">Membrane</keyword>
<dbReference type="InterPro" id="IPR036942">
    <property type="entry name" value="Beta-barrel_TonB_sf"/>
</dbReference>
<keyword evidence="6 7" id="KW-0998">Cell outer membrane</keyword>
<accession>A0A1T5B3P3</accession>
<keyword evidence="2 7" id="KW-0813">Transport</keyword>
<name>A0A1T5B3P3_9BACT</name>
<dbReference type="SUPFAM" id="SSF56935">
    <property type="entry name" value="Porins"/>
    <property type="match status" value="1"/>
</dbReference>
<sequence>MEKVLKKLDKIVKVSRWILLIGFLFSVNHFSIAESKSYSQTTTLTIKMNNTTVKDVFDYIERNSEFIFVYYDFVIDTKRVVDVNVQNQPITSVLNELFKGTDVTYTINNRQVIIKKVSSDNQRLPLQQQVNEIRGTVKDNTGEPIVGANILIKGSNSGVITDLDGRFSIKISSPKTVLVVSYIGFVPQEITVGNRLTVDIVLASSMESLDEVVVVGYGTQKKVNLTGSVLNVSSKDLVKRSASNTSVALQGLAPGVSVVTTSGRPGYDGAGIKIRGTGSLNSSSNPLILIDGVEGYMNFLDMNTIESISVLKDAASASIYGSRASNGVILVTTKRAKEQPLKVTYNGYVGYNTPTDLPDPVNAIEYMEAINLANANAGANQTYSDDLINQYKTMGADNLNRYETNWREEIIKNMALTHNHSVSLTGGSKDISVFANAAYYYQDGNIVNNYYDRMTLRLNTDAKVTNWLKVGVNVNIRQSKSVSPALDSPESIINKATTFVPIFSGINNDGTWGYGQNGDNPIASAEVGGISTSRTPELALKGFATFNPFSGFDFTTSYSSSRLETKGDSFVKPYDTYEYGVFKTSYPPAGTSKYEGWSQEMSNEFNAQASYEKTIKRNYFKVLAGVQTSEKSGRAFSATRTGFNFTGFEDLNNGDVSTASNAGSHWNWTMLSYYSRINYNFKDRYLLELNGRWDASSRFMADQRWGFFPSASLGWRASEEPFFESIKSVVNNLKFRGSYGTLGNQEVNSYYPFASSIASGYGYWFNEVLGTGTTQTQVANEKISWEKSTQFNVGVDFDLFNSKLTGTFDYYVRNINDMLQQFPIPLYVGLSSSWENAGSMRNNGWDLSLVWRDKIGEVDYNITGSLSDVKNTVTNLYGKEYIGTQITREGDALGSWYGYLSDGYFQTQSEIDNSPVYGTRTNIKPGYIKYKDISGPDGTPDGVVNDFDRTILGNPSPRYEFSLNLGAEWKGFDVSVFFQGVGKKEIFYSGNGARPFYIGRTIMRNQLDNWTPENPNAEFPLLLIDGSGSNVNNIISDFWVKSGAYLRLKNVVVGYSLPKNMLKKMNIENVRFYVNAQNLLTLSDAYKGYDPEASVSGGSFYPLMQTFTFGMDIRF</sequence>
<proteinExistence type="inferred from homology"/>
<dbReference type="InterPro" id="IPR011662">
    <property type="entry name" value="Secretin/TonB_short_N"/>
</dbReference>
<dbReference type="InterPro" id="IPR023996">
    <property type="entry name" value="TonB-dep_OMP_SusC/RagA"/>
</dbReference>
<keyword evidence="10" id="KW-1185">Reference proteome</keyword>
<dbReference type="AlphaFoldDB" id="A0A1T5B3P3"/>
<dbReference type="EMBL" id="FUYQ01000005">
    <property type="protein sequence ID" value="SKB41854.1"/>
    <property type="molecule type" value="Genomic_DNA"/>
</dbReference>
<dbReference type="InterPro" id="IPR037066">
    <property type="entry name" value="Plug_dom_sf"/>
</dbReference>
<dbReference type="Gene3D" id="2.40.170.20">
    <property type="entry name" value="TonB-dependent receptor, beta-barrel domain"/>
    <property type="match status" value="1"/>
</dbReference>
<evidence type="ECO:0000256" key="7">
    <source>
        <dbReference type="PROSITE-ProRule" id="PRU01360"/>
    </source>
</evidence>